<sequence>MVVPTNSKVPSTGCTKKVQPDLNQLLTAIILLDDQLTIGYLNTAAEALLDGSLRRFYGQPFLDLFHFSSLDSFALQQAIRDQQTISDRDVTMVLHDGRRITVEYTAQPLAGDGEQPSMLLELRQTDQLARIHQETSQQHQLHAAQSMVRGLAHEIKNPLGGLRGAAQLLASELPDAELREYTDLIIRQADRLSALVDRMLGSNQIQQQAPANIHELLEHVVQVVSLGNQQPLQWVKDYDPSLPSLTTAAGPLEQVLLNLVVNACDALRESQTDNPTVTLKTRVAHQQTLYGKRYRQCAVIVVQDNGPGIADEIRDTLFYPMVSGRAKGTGLGLSIAQNIVHQHGGKIEVESEPGLTEFRVYLPYIETRVDGPEPDKLKGNTL</sequence>
<dbReference type="Proteomes" id="UP000199626">
    <property type="component" value="Unassembled WGS sequence"/>
</dbReference>
<reference evidence="17" key="1">
    <citation type="submission" date="2016-10" db="EMBL/GenBank/DDBJ databases">
        <authorList>
            <person name="Varghese N."/>
            <person name="Submissions S."/>
        </authorList>
    </citation>
    <scope>NUCLEOTIDE SEQUENCE [LARGE SCALE GENOMIC DNA]</scope>
    <source>
        <strain evidence="17">CGMCC 1.10824</strain>
    </source>
</reference>
<dbReference type="InterPro" id="IPR013767">
    <property type="entry name" value="PAS_fold"/>
</dbReference>
<dbReference type="Pfam" id="PF00512">
    <property type="entry name" value="HisKA"/>
    <property type="match status" value="1"/>
</dbReference>
<evidence type="ECO:0000256" key="6">
    <source>
        <dbReference type="ARBA" id="ARBA00022777"/>
    </source>
</evidence>
<comment type="function">
    <text evidence="11">Member of the two-component regulatory system NtrB/NtrC, which controls expression of the nitrogen-regulated (ntr) genes in response to nitrogen limitation. Under conditions of nitrogen limitation, NtrB autophosphorylates and transfers the phosphoryl group to NtrC. In the presence of nitrogen, acts as a phosphatase that dephosphorylates and inactivates NtrC.</text>
</comment>
<dbReference type="OrthoDB" id="9789238at2"/>
<dbReference type="AlphaFoldDB" id="A0A1G6D6T1"/>
<dbReference type="SMART" id="SM00387">
    <property type="entry name" value="HATPase_c"/>
    <property type="match status" value="1"/>
</dbReference>
<evidence type="ECO:0000256" key="5">
    <source>
        <dbReference type="ARBA" id="ARBA00022741"/>
    </source>
</evidence>
<dbReference type="InterPro" id="IPR036890">
    <property type="entry name" value="HATPase_C_sf"/>
</dbReference>
<dbReference type="EMBL" id="FMXN01000008">
    <property type="protein sequence ID" value="SDB40894.1"/>
    <property type="molecule type" value="Genomic_DNA"/>
</dbReference>
<accession>A0A1G6D6T1</accession>
<protein>
    <recommendedName>
        <fullName evidence="12">Sensory histidine kinase/phosphatase NtrB</fullName>
        <ecNumber evidence="2">2.7.13.3</ecNumber>
    </recommendedName>
    <alternativeName>
        <fullName evidence="13">Nitrogen regulation protein NR(II)</fullName>
    </alternativeName>
    <alternativeName>
        <fullName evidence="14">Nitrogen regulator II</fullName>
    </alternativeName>
</protein>
<evidence type="ECO:0000256" key="14">
    <source>
        <dbReference type="ARBA" id="ARBA00043094"/>
    </source>
</evidence>
<dbReference type="PRINTS" id="PR00344">
    <property type="entry name" value="BCTRLSENSOR"/>
</dbReference>
<keyword evidence="17" id="KW-1185">Reference proteome</keyword>
<dbReference type="InterPro" id="IPR036097">
    <property type="entry name" value="HisK_dim/P_sf"/>
</dbReference>
<dbReference type="CDD" id="cd00130">
    <property type="entry name" value="PAS"/>
    <property type="match status" value="1"/>
</dbReference>
<dbReference type="SUPFAM" id="SSF47384">
    <property type="entry name" value="Homodimeric domain of signal transducing histidine kinase"/>
    <property type="match status" value="1"/>
</dbReference>
<keyword evidence="4" id="KW-0808">Transferase</keyword>
<dbReference type="GO" id="GO:0006355">
    <property type="term" value="P:regulation of DNA-templated transcription"/>
    <property type="evidence" value="ECO:0007669"/>
    <property type="project" value="InterPro"/>
</dbReference>
<dbReference type="InterPro" id="IPR004358">
    <property type="entry name" value="Sig_transdc_His_kin-like_C"/>
</dbReference>
<evidence type="ECO:0000256" key="1">
    <source>
        <dbReference type="ARBA" id="ARBA00000085"/>
    </source>
</evidence>
<evidence type="ECO:0000313" key="17">
    <source>
        <dbReference type="Proteomes" id="UP000199626"/>
    </source>
</evidence>
<dbReference type="Gene3D" id="3.30.450.20">
    <property type="entry name" value="PAS domain"/>
    <property type="match status" value="1"/>
</dbReference>
<keyword evidence="8" id="KW-0067">ATP-binding</keyword>
<keyword evidence="5" id="KW-0547">Nucleotide-binding</keyword>
<keyword evidence="6 16" id="KW-0418">Kinase</keyword>
<dbReference type="GO" id="GO:0005524">
    <property type="term" value="F:ATP binding"/>
    <property type="evidence" value="ECO:0007669"/>
    <property type="project" value="UniProtKB-KW"/>
</dbReference>
<dbReference type="SUPFAM" id="SSF55874">
    <property type="entry name" value="ATPase domain of HSP90 chaperone/DNA topoisomerase II/histidine kinase"/>
    <property type="match status" value="1"/>
</dbReference>
<evidence type="ECO:0000256" key="2">
    <source>
        <dbReference type="ARBA" id="ARBA00012438"/>
    </source>
</evidence>
<evidence type="ECO:0000256" key="3">
    <source>
        <dbReference type="ARBA" id="ARBA00022553"/>
    </source>
</evidence>
<dbReference type="GO" id="GO:0016787">
    <property type="term" value="F:hydrolase activity"/>
    <property type="evidence" value="ECO:0007669"/>
    <property type="project" value="UniProtKB-KW"/>
</dbReference>
<dbReference type="EC" id="2.7.13.3" evidence="2"/>
<evidence type="ECO:0000256" key="13">
    <source>
        <dbReference type="ARBA" id="ARBA00042313"/>
    </source>
</evidence>
<dbReference type="Pfam" id="PF00989">
    <property type="entry name" value="PAS"/>
    <property type="match status" value="1"/>
</dbReference>
<dbReference type="Pfam" id="PF02518">
    <property type="entry name" value="HATPase_c"/>
    <property type="match status" value="1"/>
</dbReference>
<keyword evidence="7" id="KW-0378">Hydrolase</keyword>
<evidence type="ECO:0000256" key="4">
    <source>
        <dbReference type="ARBA" id="ARBA00022679"/>
    </source>
</evidence>
<dbReference type="InterPro" id="IPR035965">
    <property type="entry name" value="PAS-like_dom_sf"/>
</dbReference>
<proteinExistence type="predicted"/>
<dbReference type="PANTHER" id="PTHR43065">
    <property type="entry name" value="SENSOR HISTIDINE KINASE"/>
    <property type="match status" value="1"/>
</dbReference>
<dbReference type="STRING" id="1159017.SAMN02927930_01575"/>
<dbReference type="Gene3D" id="1.10.287.130">
    <property type="match status" value="1"/>
</dbReference>
<evidence type="ECO:0000313" key="16">
    <source>
        <dbReference type="EMBL" id="SDB40894.1"/>
    </source>
</evidence>
<dbReference type="CDD" id="cd00082">
    <property type="entry name" value="HisKA"/>
    <property type="match status" value="1"/>
</dbReference>
<organism evidence="16 17">
    <name type="scientific">Pseudidiomarina indica</name>
    <dbReference type="NCBI Taxonomy" id="1159017"/>
    <lineage>
        <taxon>Bacteria</taxon>
        <taxon>Pseudomonadati</taxon>
        <taxon>Pseudomonadota</taxon>
        <taxon>Gammaproteobacteria</taxon>
        <taxon>Alteromonadales</taxon>
        <taxon>Idiomarinaceae</taxon>
        <taxon>Pseudidiomarina</taxon>
    </lineage>
</organism>
<dbReference type="SMART" id="SM00388">
    <property type="entry name" value="HisKA"/>
    <property type="match status" value="1"/>
</dbReference>
<dbReference type="PANTHER" id="PTHR43065:SF16">
    <property type="entry name" value="SENSORY HISTIDINE KINASE_PHOSPHATASE NTRB"/>
    <property type="match status" value="1"/>
</dbReference>
<name>A0A1G6D6T1_9GAMM</name>
<keyword evidence="9" id="KW-0902">Two-component regulatory system</keyword>
<keyword evidence="10" id="KW-0535">Nitrogen fixation</keyword>
<dbReference type="InterPro" id="IPR003594">
    <property type="entry name" value="HATPase_dom"/>
</dbReference>
<keyword evidence="3" id="KW-0597">Phosphoprotein</keyword>
<evidence type="ECO:0000256" key="11">
    <source>
        <dbReference type="ARBA" id="ARBA00037696"/>
    </source>
</evidence>
<dbReference type="InterPro" id="IPR000014">
    <property type="entry name" value="PAS"/>
</dbReference>
<dbReference type="InterPro" id="IPR003661">
    <property type="entry name" value="HisK_dim/P_dom"/>
</dbReference>
<evidence type="ECO:0000259" key="15">
    <source>
        <dbReference type="PROSITE" id="PS50109"/>
    </source>
</evidence>
<comment type="catalytic activity">
    <reaction evidence="1">
        <text>ATP + protein L-histidine = ADP + protein N-phospho-L-histidine.</text>
        <dbReference type="EC" id="2.7.13.3"/>
    </reaction>
</comment>
<evidence type="ECO:0000256" key="7">
    <source>
        <dbReference type="ARBA" id="ARBA00022801"/>
    </source>
</evidence>
<feature type="domain" description="Histidine kinase" evidence="15">
    <location>
        <begin position="150"/>
        <end position="366"/>
    </location>
</feature>
<dbReference type="GO" id="GO:0000155">
    <property type="term" value="F:phosphorelay sensor kinase activity"/>
    <property type="evidence" value="ECO:0007669"/>
    <property type="project" value="InterPro"/>
</dbReference>
<dbReference type="SUPFAM" id="SSF55785">
    <property type="entry name" value="PYP-like sensor domain (PAS domain)"/>
    <property type="match status" value="1"/>
</dbReference>
<gene>
    <name evidence="16" type="ORF">SAMN02927930_01575</name>
</gene>
<dbReference type="NCBIfam" id="NF008293">
    <property type="entry name" value="PRK11073.1"/>
    <property type="match status" value="1"/>
</dbReference>
<dbReference type="Gene3D" id="3.30.565.10">
    <property type="entry name" value="Histidine kinase-like ATPase, C-terminal domain"/>
    <property type="match status" value="1"/>
</dbReference>
<evidence type="ECO:0000256" key="9">
    <source>
        <dbReference type="ARBA" id="ARBA00023012"/>
    </source>
</evidence>
<evidence type="ECO:0000256" key="8">
    <source>
        <dbReference type="ARBA" id="ARBA00022840"/>
    </source>
</evidence>
<evidence type="ECO:0000256" key="12">
    <source>
        <dbReference type="ARBA" id="ARBA00039567"/>
    </source>
</evidence>
<dbReference type="InterPro" id="IPR005467">
    <property type="entry name" value="His_kinase_dom"/>
</dbReference>
<evidence type="ECO:0000256" key="10">
    <source>
        <dbReference type="ARBA" id="ARBA00023231"/>
    </source>
</evidence>
<dbReference type="PROSITE" id="PS50109">
    <property type="entry name" value="HIS_KIN"/>
    <property type="match status" value="1"/>
</dbReference>